<dbReference type="RefSeq" id="WP_038534889.1">
    <property type="nucleotide sequence ID" value="NZ_JAAFZF010000032.1"/>
</dbReference>
<organism evidence="2 3">
    <name type="scientific">Neobacillus sedimentimangrovi</name>
    <dbReference type="NCBI Taxonomy" id="2699460"/>
    <lineage>
        <taxon>Bacteria</taxon>
        <taxon>Bacillati</taxon>
        <taxon>Bacillota</taxon>
        <taxon>Bacilli</taxon>
        <taxon>Bacillales</taxon>
        <taxon>Bacillaceae</taxon>
        <taxon>Neobacillus</taxon>
    </lineage>
</organism>
<comment type="caution">
    <text evidence="2">The sequence shown here is derived from an EMBL/GenBank/DDBJ whole genome shotgun (WGS) entry which is preliminary data.</text>
</comment>
<reference evidence="2 3" key="1">
    <citation type="journal article" date="2023" name="Antonie Van Leeuwenhoek">
        <title>Unveiling the genomic potential of a novel thermostable glycoside hydrolases producing Neobacillus sedimentimangrovi UE25.</title>
        <authorList>
            <person name="Ejaz U."/>
            <person name="Saleem F."/>
            <person name="Rashid R."/>
            <person name="Hasan K.A."/>
            <person name="Syed M.N."/>
            <person name="Sohail M."/>
        </authorList>
    </citation>
    <scope>NUCLEOTIDE SEQUENCE [LARGE SCALE GENOMIC DNA]</scope>
    <source>
        <strain evidence="2 3">UE25</strain>
    </source>
</reference>
<proteinExistence type="predicted"/>
<evidence type="ECO:0000313" key="3">
    <source>
        <dbReference type="Proteomes" id="UP001162836"/>
    </source>
</evidence>
<keyword evidence="1" id="KW-0812">Transmembrane</keyword>
<evidence type="ECO:0000313" key="2">
    <source>
        <dbReference type="EMBL" id="MCD4839217.1"/>
    </source>
</evidence>
<accession>A0ABS8QJG1</accession>
<dbReference type="EMBL" id="JAJODE010000025">
    <property type="protein sequence ID" value="MCD4839217.1"/>
    <property type="molecule type" value="Genomic_DNA"/>
</dbReference>
<dbReference type="Proteomes" id="UP001162836">
    <property type="component" value="Unassembled WGS sequence"/>
</dbReference>
<name>A0ABS8QJG1_9BACI</name>
<keyword evidence="1" id="KW-1133">Transmembrane helix</keyword>
<gene>
    <name evidence="2" type="ORF">LRS37_10080</name>
</gene>
<sequence length="80" mass="9125">MKLKGFIITFGSFALTTSLLYFLGSVFTIPSLMFHYEYTHDAGGFFISIGSSLVPIIIGLVVSYIAEKMFLYRERKKWVD</sequence>
<protein>
    <recommendedName>
        <fullName evidence="4">MFS transporter</fullName>
    </recommendedName>
</protein>
<keyword evidence="3" id="KW-1185">Reference proteome</keyword>
<keyword evidence="1" id="KW-0472">Membrane</keyword>
<feature type="transmembrane region" description="Helical" evidence="1">
    <location>
        <begin position="45"/>
        <end position="66"/>
    </location>
</feature>
<evidence type="ECO:0008006" key="4">
    <source>
        <dbReference type="Google" id="ProtNLM"/>
    </source>
</evidence>
<feature type="transmembrane region" description="Helical" evidence="1">
    <location>
        <begin position="7"/>
        <end position="33"/>
    </location>
</feature>
<evidence type="ECO:0000256" key="1">
    <source>
        <dbReference type="SAM" id="Phobius"/>
    </source>
</evidence>